<evidence type="ECO:0000256" key="4">
    <source>
        <dbReference type="ARBA" id="ARBA00022723"/>
    </source>
</evidence>
<evidence type="ECO:0000256" key="6">
    <source>
        <dbReference type="ARBA" id="ARBA00022801"/>
    </source>
</evidence>
<dbReference type="EC" id="3.1.26.5" evidence="8"/>
<comment type="subcellular location">
    <subcellularLocation>
        <location evidence="8">Cytoplasm</location>
    </subcellularLocation>
</comment>
<evidence type="ECO:0000313" key="9">
    <source>
        <dbReference type="EMBL" id="HHR40377.1"/>
    </source>
</evidence>
<dbReference type="PANTHER" id="PTHR14742:SF0">
    <property type="entry name" value="RIBONUCLEASE P PROTEIN SUBUNIT P21"/>
    <property type="match status" value="1"/>
</dbReference>
<dbReference type="InterPro" id="IPR016432">
    <property type="entry name" value="RNP4"/>
</dbReference>
<organism evidence="9">
    <name type="scientific">Caldiarchaeum subterraneum</name>
    <dbReference type="NCBI Taxonomy" id="311458"/>
    <lineage>
        <taxon>Archaea</taxon>
        <taxon>Nitrososphaerota</taxon>
        <taxon>Candidatus Caldarchaeales</taxon>
        <taxon>Candidatus Caldarchaeaceae</taxon>
        <taxon>Candidatus Caldarchaeum</taxon>
    </lineage>
</organism>
<keyword evidence="4 8" id="KW-0479">Metal-binding</keyword>
<dbReference type="GO" id="GO:0005737">
    <property type="term" value="C:cytoplasm"/>
    <property type="evidence" value="ECO:0007669"/>
    <property type="project" value="UniProtKB-SubCell"/>
</dbReference>
<comment type="cofactor">
    <cofactor evidence="8">
        <name>Zn(2+)</name>
        <dbReference type="ChEBI" id="CHEBI:29105"/>
    </cofactor>
    <text evidence="8">Binds 1 zinc ion per subunit.</text>
</comment>
<dbReference type="GO" id="GO:0001682">
    <property type="term" value="P:tRNA 5'-leader removal"/>
    <property type="evidence" value="ECO:0007669"/>
    <property type="project" value="UniProtKB-UniRule"/>
</dbReference>
<dbReference type="PANTHER" id="PTHR14742">
    <property type="entry name" value="RIBONUCLEASE P SUBUNIT P21"/>
    <property type="match status" value="1"/>
</dbReference>
<dbReference type="EMBL" id="DRXS01000052">
    <property type="protein sequence ID" value="HHR40377.1"/>
    <property type="molecule type" value="Genomic_DNA"/>
</dbReference>
<dbReference type="HAMAP" id="MF_00757">
    <property type="entry name" value="RNase_P_4"/>
    <property type="match status" value="1"/>
</dbReference>
<evidence type="ECO:0000256" key="8">
    <source>
        <dbReference type="HAMAP-Rule" id="MF_00757"/>
    </source>
</evidence>
<dbReference type="Gene3D" id="6.20.50.20">
    <property type="match status" value="1"/>
</dbReference>
<feature type="binding site" evidence="8">
    <location>
        <position position="91"/>
    </location>
    <ligand>
        <name>Zn(2+)</name>
        <dbReference type="ChEBI" id="CHEBI:29105"/>
    </ligand>
</feature>
<comment type="similarity">
    <text evidence="8">Belongs to the eukaryotic/archaeal RNase P protein component 4 family.</text>
</comment>
<evidence type="ECO:0000256" key="1">
    <source>
        <dbReference type="ARBA" id="ARBA00022490"/>
    </source>
</evidence>
<proteinExistence type="inferred from homology"/>
<keyword evidence="5 8" id="KW-0255">Endonuclease</keyword>
<comment type="catalytic activity">
    <reaction evidence="8">
        <text>Endonucleolytic cleavage of RNA, removing 5'-extranucleotides from tRNA precursor.</text>
        <dbReference type="EC" id="3.1.26.5"/>
    </reaction>
</comment>
<feature type="binding site" evidence="8">
    <location>
        <position position="62"/>
    </location>
    <ligand>
        <name>Zn(2+)</name>
        <dbReference type="ChEBI" id="CHEBI:29105"/>
    </ligand>
</feature>
<dbReference type="AlphaFoldDB" id="A0A7C5Y506"/>
<gene>
    <name evidence="8" type="primary">rnp4</name>
    <name evidence="9" type="ORF">ENM42_00950</name>
</gene>
<accession>A0A7C5Y506</accession>
<keyword evidence="7 8" id="KW-0862">Zinc</keyword>
<feature type="binding site" evidence="8">
    <location>
        <position position="88"/>
    </location>
    <ligand>
        <name>Zn(2+)</name>
        <dbReference type="ChEBI" id="CHEBI:29105"/>
    </ligand>
</feature>
<dbReference type="Gene3D" id="1.20.5.420">
    <property type="entry name" value="Immunoglobulin FC, subunit C"/>
    <property type="match status" value="1"/>
</dbReference>
<protein>
    <recommendedName>
        <fullName evidence="8">Ribonuclease P protein component 4</fullName>
        <shortName evidence="8">RNase P component 4</shortName>
        <ecNumber evidence="8">3.1.26.5</ecNumber>
    </recommendedName>
    <alternativeName>
        <fullName evidence="8">Rpp21</fullName>
    </alternativeName>
</protein>
<dbReference type="GO" id="GO:0004526">
    <property type="term" value="F:ribonuclease P activity"/>
    <property type="evidence" value="ECO:0007669"/>
    <property type="project" value="UniProtKB-UniRule"/>
</dbReference>
<reference evidence="9" key="1">
    <citation type="journal article" date="2020" name="mSystems">
        <title>Genome- and Community-Level Interaction Insights into Carbon Utilization and Element Cycling Functions of Hydrothermarchaeota in Hydrothermal Sediment.</title>
        <authorList>
            <person name="Zhou Z."/>
            <person name="Liu Y."/>
            <person name="Xu W."/>
            <person name="Pan J."/>
            <person name="Luo Z.H."/>
            <person name="Li M."/>
        </authorList>
    </citation>
    <scope>NUCLEOTIDE SEQUENCE [LARGE SCALE GENOMIC DNA]</scope>
    <source>
        <strain evidence="9">SpSt-1084</strain>
    </source>
</reference>
<comment type="caution">
    <text evidence="9">The sequence shown here is derived from an EMBL/GenBank/DDBJ whole genome shotgun (WGS) entry which is preliminary data.</text>
</comment>
<dbReference type="GO" id="GO:0030677">
    <property type="term" value="C:ribonuclease P complex"/>
    <property type="evidence" value="ECO:0007669"/>
    <property type="project" value="UniProtKB-UniRule"/>
</dbReference>
<keyword evidence="6 8" id="KW-0378">Hydrolase</keyword>
<evidence type="ECO:0000256" key="7">
    <source>
        <dbReference type="ARBA" id="ARBA00022833"/>
    </source>
</evidence>
<evidence type="ECO:0000256" key="2">
    <source>
        <dbReference type="ARBA" id="ARBA00022694"/>
    </source>
</evidence>
<keyword evidence="1 8" id="KW-0963">Cytoplasm</keyword>
<dbReference type="Pfam" id="PF04032">
    <property type="entry name" value="Rpr2"/>
    <property type="match status" value="1"/>
</dbReference>
<name>A0A7C5Y506_CALS0</name>
<evidence type="ECO:0000256" key="3">
    <source>
        <dbReference type="ARBA" id="ARBA00022722"/>
    </source>
</evidence>
<keyword evidence="2 8" id="KW-0819">tRNA processing</keyword>
<dbReference type="InterPro" id="IPR007175">
    <property type="entry name" value="Rpr2/Snm1/Rpp21"/>
</dbReference>
<dbReference type="PIRSF" id="PIRSF004878">
    <property type="entry name" value="RNase_P_4"/>
    <property type="match status" value="1"/>
</dbReference>
<comment type="function">
    <text evidence="8">Part of ribonuclease P, a protein complex that generates mature tRNA molecules by cleaving their 5'-ends.</text>
</comment>
<evidence type="ECO:0000256" key="5">
    <source>
        <dbReference type="ARBA" id="ARBA00022759"/>
    </source>
</evidence>
<feature type="binding site" evidence="8">
    <location>
        <position position="59"/>
    </location>
    <ligand>
        <name>Zn(2+)</name>
        <dbReference type="ChEBI" id="CHEBI:29105"/>
    </ligand>
</feature>
<dbReference type="GO" id="GO:0008270">
    <property type="term" value="F:zinc ion binding"/>
    <property type="evidence" value="ECO:0007669"/>
    <property type="project" value="UniProtKB-UniRule"/>
</dbReference>
<comment type="subunit">
    <text evidence="8">Consists of a catalytic RNA component and at least 4-5 protein subunits.</text>
</comment>
<keyword evidence="3 8" id="KW-0540">Nuclease</keyword>
<sequence length="109" mass="12719">MKTGKQQVKVLKLVEKTLRFAEEFYSQNPERAVEAVKLAMRICQKKRVRLPPKLKRKFCRKCGTPFVGPSTVSVRVRPRPTPHVVVKCKVCGFMRRFLIRKKAKTMGFR</sequence>